<evidence type="ECO:0000256" key="4">
    <source>
        <dbReference type="ARBA" id="ARBA00022984"/>
    </source>
</evidence>
<dbReference type="InterPro" id="IPR038740">
    <property type="entry name" value="BioF2-like_GNAT_dom"/>
</dbReference>
<dbReference type="InterPro" id="IPR003447">
    <property type="entry name" value="FEMABX"/>
</dbReference>
<dbReference type="Gene3D" id="3.40.630.30">
    <property type="match status" value="1"/>
</dbReference>
<feature type="domain" description="BioF2-like acetyltransferase" evidence="8">
    <location>
        <begin position="155"/>
        <end position="289"/>
    </location>
</feature>
<dbReference type="PROSITE" id="PS51191">
    <property type="entry name" value="FEMABX"/>
    <property type="match status" value="1"/>
</dbReference>
<evidence type="ECO:0000256" key="1">
    <source>
        <dbReference type="ARBA" id="ARBA00009943"/>
    </source>
</evidence>
<organism evidence="9 10">
    <name type="scientific">Georgenia faecalis</name>
    <dbReference type="NCBI Taxonomy" id="2483799"/>
    <lineage>
        <taxon>Bacteria</taxon>
        <taxon>Bacillati</taxon>
        <taxon>Actinomycetota</taxon>
        <taxon>Actinomycetes</taxon>
        <taxon>Micrococcales</taxon>
        <taxon>Bogoriellaceae</taxon>
        <taxon>Georgenia</taxon>
    </lineage>
</organism>
<sequence>MSENMAGTALAPVDDETYTRLAAGTALPIEQALVWADFDEVVPGREHWGRLAFQAGGEVVAVLSLTQVDGPAGVRYLWAKNGPVWLTEPTPELERALRERLVAALRRAAPRVAFVRLHAHHAADDLRDVLQGITYDRTVVVDLAREEEDIFAAMKQQGRRAIRKALKDDSLAVAEETGLDEAAFAELYDVLVETGAREGFGPHPARRYLDMLRTLGAEHARVFVVRREGRVLAWALVVVNDGEALYSVGASNAEARGAYAADLLHWHIIRTLAAEGVTRYDLAGAGSERFPGLNGLTQFKTKFEKNVTEVAPAWDLPVAPARYEALERGLAAKRAARRLARELPGAARRLVGRLRGRGGAADTGAPAAAPSDGGPAAQD</sequence>
<feature type="compositionally biased region" description="Low complexity" evidence="7">
    <location>
        <begin position="360"/>
        <end position="379"/>
    </location>
</feature>
<keyword evidence="6" id="KW-0961">Cell wall biogenesis/degradation</keyword>
<dbReference type="Proteomes" id="UP001595955">
    <property type="component" value="Unassembled WGS sequence"/>
</dbReference>
<dbReference type="EMBL" id="JBHSGF010000013">
    <property type="protein sequence ID" value="MFC4556515.1"/>
    <property type="molecule type" value="Genomic_DNA"/>
</dbReference>
<dbReference type="PANTHER" id="PTHR36174:SF1">
    <property type="entry name" value="LIPID II:GLYCINE GLYCYLTRANSFERASE"/>
    <property type="match status" value="1"/>
</dbReference>
<dbReference type="Pfam" id="PF13480">
    <property type="entry name" value="Acetyltransf_6"/>
    <property type="match status" value="1"/>
</dbReference>
<comment type="similarity">
    <text evidence="1">Belongs to the FemABX family.</text>
</comment>
<keyword evidence="3" id="KW-0133">Cell shape</keyword>
<dbReference type="PANTHER" id="PTHR36174">
    <property type="entry name" value="LIPID II:GLYCINE GLYCYLTRANSFERASE"/>
    <property type="match status" value="1"/>
</dbReference>
<reference evidence="10" key="1">
    <citation type="journal article" date="2019" name="Int. J. Syst. Evol. Microbiol.">
        <title>The Global Catalogue of Microorganisms (GCM) 10K type strain sequencing project: providing services to taxonomists for standard genome sequencing and annotation.</title>
        <authorList>
            <consortium name="The Broad Institute Genomics Platform"/>
            <consortium name="The Broad Institute Genome Sequencing Center for Infectious Disease"/>
            <person name="Wu L."/>
            <person name="Ma J."/>
        </authorList>
    </citation>
    <scope>NUCLEOTIDE SEQUENCE [LARGE SCALE GENOMIC DNA]</scope>
    <source>
        <strain evidence="10">JCM 3369</strain>
    </source>
</reference>
<evidence type="ECO:0000256" key="6">
    <source>
        <dbReference type="ARBA" id="ARBA00023316"/>
    </source>
</evidence>
<dbReference type="SUPFAM" id="SSF55729">
    <property type="entry name" value="Acyl-CoA N-acyltransferases (Nat)"/>
    <property type="match status" value="2"/>
</dbReference>
<evidence type="ECO:0000256" key="5">
    <source>
        <dbReference type="ARBA" id="ARBA00023315"/>
    </source>
</evidence>
<evidence type="ECO:0000256" key="2">
    <source>
        <dbReference type="ARBA" id="ARBA00022679"/>
    </source>
</evidence>
<keyword evidence="4" id="KW-0573">Peptidoglycan synthesis</keyword>
<evidence type="ECO:0000313" key="10">
    <source>
        <dbReference type="Proteomes" id="UP001595955"/>
    </source>
</evidence>
<protein>
    <submittedName>
        <fullName evidence="9">Lipid II:glycine glycyltransferase FemX</fullName>
    </submittedName>
</protein>
<feature type="region of interest" description="Disordered" evidence="7">
    <location>
        <begin position="354"/>
        <end position="379"/>
    </location>
</feature>
<evidence type="ECO:0000256" key="7">
    <source>
        <dbReference type="SAM" id="MobiDB-lite"/>
    </source>
</evidence>
<dbReference type="InterPro" id="IPR050644">
    <property type="entry name" value="PG_Glycine_Bridge_Synth"/>
</dbReference>
<name>A0ABV9DEZ0_9MICO</name>
<evidence type="ECO:0000259" key="8">
    <source>
        <dbReference type="Pfam" id="PF13480"/>
    </source>
</evidence>
<proteinExistence type="inferred from homology"/>
<accession>A0ABV9DEZ0</accession>
<gene>
    <name evidence="9" type="ORF">ACFO3F_14795</name>
</gene>
<keyword evidence="10" id="KW-1185">Reference proteome</keyword>
<evidence type="ECO:0000256" key="3">
    <source>
        <dbReference type="ARBA" id="ARBA00022960"/>
    </source>
</evidence>
<evidence type="ECO:0000313" key="9">
    <source>
        <dbReference type="EMBL" id="MFC4556515.1"/>
    </source>
</evidence>
<keyword evidence="2" id="KW-0808">Transferase</keyword>
<comment type="caution">
    <text evidence="9">The sequence shown here is derived from an EMBL/GenBank/DDBJ whole genome shotgun (WGS) entry which is preliminary data.</text>
</comment>
<keyword evidence="5" id="KW-0012">Acyltransferase</keyword>
<dbReference type="RefSeq" id="WP_122824189.1">
    <property type="nucleotide sequence ID" value="NZ_CP033325.1"/>
</dbReference>
<dbReference type="InterPro" id="IPR016181">
    <property type="entry name" value="Acyl_CoA_acyltransferase"/>
</dbReference>